<name>A0A316APM1_9BACT</name>
<keyword evidence="2" id="KW-1185">Reference proteome</keyword>
<evidence type="ECO:0000313" key="1">
    <source>
        <dbReference type="EMBL" id="PWJ59663.1"/>
    </source>
</evidence>
<comment type="caution">
    <text evidence="1">The sequence shown here is derived from an EMBL/GenBank/DDBJ whole genome shotgun (WGS) entry which is preliminary data.</text>
</comment>
<evidence type="ECO:0000313" key="2">
    <source>
        <dbReference type="Proteomes" id="UP000245880"/>
    </source>
</evidence>
<gene>
    <name evidence="1" type="ORF">CLV98_102497</name>
</gene>
<protein>
    <submittedName>
        <fullName evidence="1">Uncharacterized protein</fullName>
    </submittedName>
</protein>
<dbReference type="EMBL" id="QGDT01000002">
    <property type="protein sequence ID" value="PWJ59663.1"/>
    <property type="molecule type" value="Genomic_DNA"/>
</dbReference>
<proteinExistence type="predicted"/>
<sequence>MKNVFSQFIGLAWLCPLFTAVGQSNARTMQGAIFEKRNVSGLS</sequence>
<dbReference type="AlphaFoldDB" id="A0A316APM1"/>
<organism evidence="1 2">
    <name type="scientific">Dyadobacter jejuensis</name>
    <dbReference type="NCBI Taxonomy" id="1082580"/>
    <lineage>
        <taxon>Bacteria</taxon>
        <taxon>Pseudomonadati</taxon>
        <taxon>Bacteroidota</taxon>
        <taxon>Cytophagia</taxon>
        <taxon>Cytophagales</taxon>
        <taxon>Spirosomataceae</taxon>
        <taxon>Dyadobacter</taxon>
    </lineage>
</organism>
<accession>A0A316APM1</accession>
<dbReference type="Proteomes" id="UP000245880">
    <property type="component" value="Unassembled WGS sequence"/>
</dbReference>
<reference evidence="1 2" key="1">
    <citation type="submission" date="2018-03" db="EMBL/GenBank/DDBJ databases">
        <title>Genomic Encyclopedia of Archaeal and Bacterial Type Strains, Phase II (KMG-II): from individual species to whole genera.</title>
        <authorList>
            <person name="Goeker M."/>
        </authorList>
    </citation>
    <scope>NUCLEOTIDE SEQUENCE [LARGE SCALE GENOMIC DNA]</scope>
    <source>
        <strain evidence="1 2">DSM 100346</strain>
    </source>
</reference>